<comment type="caution">
    <text evidence="2">The sequence shown here is derived from an EMBL/GenBank/DDBJ whole genome shotgun (WGS) entry which is preliminary data.</text>
</comment>
<dbReference type="EMBL" id="JWHU01000034">
    <property type="protein sequence ID" value="KIU19779.1"/>
    <property type="molecule type" value="Genomic_DNA"/>
</dbReference>
<evidence type="ECO:0000313" key="3">
    <source>
        <dbReference type="Proteomes" id="UP000032287"/>
    </source>
</evidence>
<dbReference type="RefSeq" id="WP_043711963.1">
    <property type="nucleotide sequence ID" value="NZ_JALOCT010000001.1"/>
</dbReference>
<keyword evidence="1" id="KW-1133">Transmembrane helix</keyword>
<protein>
    <submittedName>
        <fullName evidence="2">Uncharacterized protein</fullName>
    </submittedName>
</protein>
<keyword evidence="1" id="KW-0812">Transmembrane</keyword>
<keyword evidence="1" id="KW-0472">Membrane</keyword>
<keyword evidence="3" id="KW-1185">Reference proteome</keyword>
<gene>
    <name evidence="2" type="ORF">QX99_01800</name>
</gene>
<dbReference type="Proteomes" id="UP000032287">
    <property type="component" value="Unassembled WGS sequence"/>
</dbReference>
<feature type="transmembrane region" description="Helical" evidence="1">
    <location>
        <begin position="55"/>
        <end position="79"/>
    </location>
</feature>
<accession>A0A0D1K444</accession>
<dbReference type="AlphaFoldDB" id="A0A0D1K444"/>
<reference evidence="2 3" key="1">
    <citation type="journal article" date="2015" name="Microbiology (Mosc.)">
        <title>Genomics of the Weissella cibaria species with an examination of its metabolic traits.</title>
        <authorList>
            <person name="Lynch K.M."/>
            <person name="Lucid A."/>
            <person name="Arendt E.K."/>
            <person name="Sleator R.D."/>
            <person name="Lucey B."/>
            <person name="Coffey A."/>
        </authorList>
    </citation>
    <scope>NUCLEOTIDE SEQUENCE [LARGE SCALE GENOMIC DNA]</scope>
    <source>
        <strain evidence="2 3">MG1</strain>
    </source>
</reference>
<proteinExistence type="predicted"/>
<name>A0A0D1K444_9LACO</name>
<evidence type="ECO:0000313" key="2">
    <source>
        <dbReference type="EMBL" id="KIU19779.1"/>
    </source>
</evidence>
<evidence type="ECO:0000256" key="1">
    <source>
        <dbReference type="SAM" id="Phobius"/>
    </source>
</evidence>
<dbReference type="PATRIC" id="fig|137591.25.peg.1771"/>
<organism evidence="2 3">
    <name type="scientific">Weissella cibaria</name>
    <dbReference type="NCBI Taxonomy" id="137591"/>
    <lineage>
        <taxon>Bacteria</taxon>
        <taxon>Bacillati</taxon>
        <taxon>Bacillota</taxon>
        <taxon>Bacilli</taxon>
        <taxon>Lactobacillales</taxon>
        <taxon>Lactobacillaceae</taxon>
        <taxon>Weissella</taxon>
    </lineage>
</organism>
<sequence length="80" mass="9223">MKQGERTKKVRMAQLKRRIDHYKPSTIRAEAEQDYLNYKNHGELRHRSPDVVKKTIRAAVVVVIVALLLAISSLLVAIMR</sequence>